<sequence>NDLTCFLDRNPYLQGQTHLGVPVLAPEDCPKEVATVIAGLNPERARDILSSNVDWLPATALIVFLEG</sequence>
<reference evidence="1 2" key="1">
    <citation type="journal article" date="2018" name="Nat. Biotechnol.">
        <title>A standardized bacterial taxonomy based on genome phylogeny substantially revises the tree of life.</title>
        <authorList>
            <person name="Parks D.H."/>
            <person name="Chuvochina M."/>
            <person name="Waite D.W."/>
            <person name="Rinke C."/>
            <person name="Skarshewski A."/>
            <person name="Chaumeil P.A."/>
            <person name="Hugenholtz P."/>
        </authorList>
    </citation>
    <scope>NUCLEOTIDE SEQUENCE [LARGE SCALE GENOMIC DNA]</scope>
    <source>
        <strain evidence="1">UBA9169</strain>
    </source>
</reference>
<dbReference type="Proteomes" id="UP000264719">
    <property type="component" value="Unassembled WGS sequence"/>
</dbReference>
<feature type="non-terminal residue" evidence="1">
    <location>
        <position position="1"/>
    </location>
</feature>
<comment type="caution">
    <text evidence="1">The sequence shown here is derived from an EMBL/GenBank/DDBJ whole genome shotgun (WGS) entry which is preliminary data.</text>
</comment>
<proteinExistence type="predicted"/>
<name>A0A348WDJ9_9RHOB</name>
<protein>
    <submittedName>
        <fullName evidence="1">Uncharacterized protein</fullName>
    </submittedName>
</protein>
<gene>
    <name evidence="1" type="ORF">DCS45_12155</name>
</gene>
<evidence type="ECO:0000313" key="1">
    <source>
        <dbReference type="EMBL" id="HAR52611.1"/>
    </source>
</evidence>
<evidence type="ECO:0000313" key="2">
    <source>
        <dbReference type="Proteomes" id="UP000264719"/>
    </source>
</evidence>
<organism evidence="1 2">
    <name type="scientific">Roseovarius nubinhibens</name>
    <dbReference type="NCBI Taxonomy" id="314263"/>
    <lineage>
        <taxon>Bacteria</taxon>
        <taxon>Pseudomonadati</taxon>
        <taxon>Pseudomonadota</taxon>
        <taxon>Alphaproteobacteria</taxon>
        <taxon>Rhodobacterales</taxon>
        <taxon>Roseobacteraceae</taxon>
        <taxon>Roseovarius</taxon>
    </lineage>
</organism>
<dbReference type="EMBL" id="DMVW01000118">
    <property type="protein sequence ID" value="HAR52611.1"/>
    <property type="molecule type" value="Genomic_DNA"/>
</dbReference>
<dbReference type="AlphaFoldDB" id="A0A348WDJ9"/>
<accession>A0A348WDJ9</accession>